<keyword evidence="2" id="KW-0812">Transmembrane</keyword>
<dbReference type="EMBL" id="BKZW01000001">
    <property type="protein sequence ID" value="GER89071.1"/>
    <property type="molecule type" value="Genomic_DNA"/>
</dbReference>
<feature type="compositionally biased region" description="Polar residues" evidence="1">
    <location>
        <begin position="125"/>
        <end position="148"/>
    </location>
</feature>
<reference evidence="3 4" key="1">
    <citation type="submission" date="2019-10" db="EMBL/GenBank/DDBJ databases">
        <title>Dictyobacter vulcani sp. nov., within the class Ktedonobacteria, isolated from soil of volcanic Mt. Zao.</title>
        <authorList>
            <person name="Zheng Y."/>
            <person name="Wang C.M."/>
            <person name="Sakai Y."/>
            <person name="Abe K."/>
            <person name="Yokota A."/>
            <person name="Yabe S."/>
        </authorList>
    </citation>
    <scope>NUCLEOTIDE SEQUENCE [LARGE SCALE GENOMIC DNA]</scope>
    <source>
        <strain evidence="3 4">W12</strain>
    </source>
</reference>
<organism evidence="3 4">
    <name type="scientific">Dictyobacter vulcani</name>
    <dbReference type="NCBI Taxonomy" id="2607529"/>
    <lineage>
        <taxon>Bacteria</taxon>
        <taxon>Bacillati</taxon>
        <taxon>Chloroflexota</taxon>
        <taxon>Ktedonobacteria</taxon>
        <taxon>Ktedonobacterales</taxon>
        <taxon>Dictyobacteraceae</taxon>
        <taxon>Dictyobacter</taxon>
    </lineage>
</organism>
<evidence type="ECO:0000313" key="4">
    <source>
        <dbReference type="Proteomes" id="UP000326912"/>
    </source>
</evidence>
<keyword evidence="4" id="KW-1185">Reference proteome</keyword>
<name>A0A5J4KRL3_9CHLR</name>
<evidence type="ECO:0000256" key="2">
    <source>
        <dbReference type="SAM" id="Phobius"/>
    </source>
</evidence>
<dbReference type="Proteomes" id="UP000326912">
    <property type="component" value="Unassembled WGS sequence"/>
</dbReference>
<keyword evidence="2" id="KW-0472">Membrane</keyword>
<dbReference type="RefSeq" id="WP_151756889.1">
    <property type="nucleotide sequence ID" value="NZ_BKZW01000001.1"/>
</dbReference>
<feature type="region of interest" description="Disordered" evidence="1">
    <location>
        <begin position="125"/>
        <end position="152"/>
    </location>
</feature>
<evidence type="ECO:0000256" key="1">
    <source>
        <dbReference type="SAM" id="MobiDB-lite"/>
    </source>
</evidence>
<comment type="caution">
    <text evidence="3">The sequence shown here is derived from an EMBL/GenBank/DDBJ whole genome shotgun (WGS) entry which is preliminary data.</text>
</comment>
<proteinExistence type="predicted"/>
<sequence>MSYDPQIPFDDGQTQKNPELEDMYSTMPIQQNVEAEPAGFLPSDYEAPTMAYGPPAPPPSAASGNFFQAFPPAPPINGNLPPATTEPRKKRLANKTLLGTGASILALLLLVIGGLVILPNLPAGASQQGSTSTPVVMTTPKASATTPANKGGNARYLAQYRNTIRSQIAQGLHLPVAQLIARLKGGATLTSIASAQGISNSQLQTM</sequence>
<protein>
    <submittedName>
        <fullName evidence="3">Uncharacterized protein</fullName>
    </submittedName>
</protein>
<dbReference type="AlphaFoldDB" id="A0A5J4KRL3"/>
<keyword evidence="2" id="KW-1133">Transmembrane helix</keyword>
<gene>
    <name evidence="3" type="ORF">KDW_32330</name>
</gene>
<accession>A0A5J4KRL3</accession>
<evidence type="ECO:0000313" key="3">
    <source>
        <dbReference type="EMBL" id="GER89071.1"/>
    </source>
</evidence>
<feature type="transmembrane region" description="Helical" evidence="2">
    <location>
        <begin position="97"/>
        <end position="118"/>
    </location>
</feature>